<feature type="transmembrane region" description="Helical" evidence="1">
    <location>
        <begin position="7"/>
        <end position="24"/>
    </location>
</feature>
<comment type="caution">
    <text evidence="2">The sequence shown here is derived from an EMBL/GenBank/DDBJ whole genome shotgun (WGS) entry which is preliminary data.</text>
</comment>
<evidence type="ECO:0000313" key="3">
    <source>
        <dbReference type="Proteomes" id="UP000179018"/>
    </source>
</evidence>
<feature type="transmembrane region" description="Helical" evidence="1">
    <location>
        <begin position="205"/>
        <end position="225"/>
    </location>
</feature>
<organism evidence="2 3">
    <name type="scientific">Candidatus Woesebacteria bacterium RIFCSPLOWO2_01_FULL_39_10</name>
    <dbReference type="NCBI Taxonomy" id="1802516"/>
    <lineage>
        <taxon>Bacteria</taxon>
        <taxon>Candidatus Woeseibacteriota</taxon>
    </lineage>
</organism>
<proteinExistence type="predicted"/>
<feature type="transmembrane region" description="Helical" evidence="1">
    <location>
        <begin position="30"/>
        <end position="49"/>
    </location>
</feature>
<keyword evidence="1" id="KW-0812">Transmembrane</keyword>
<accession>A0A1F8B9Z0</accession>
<reference evidence="2 3" key="1">
    <citation type="journal article" date="2016" name="Nat. Commun.">
        <title>Thousands of microbial genomes shed light on interconnected biogeochemical processes in an aquifer system.</title>
        <authorList>
            <person name="Anantharaman K."/>
            <person name="Brown C.T."/>
            <person name="Hug L.A."/>
            <person name="Sharon I."/>
            <person name="Castelle C.J."/>
            <person name="Probst A.J."/>
            <person name="Thomas B.C."/>
            <person name="Singh A."/>
            <person name="Wilkins M.J."/>
            <person name="Karaoz U."/>
            <person name="Brodie E.L."/>
            <person name="Williams K.H."/>
            <person name="Hubbard S.S."/>
            <person name="Banfield J.F."/>
        </authorList>
    </citation>
    <scope>NUCLEOTIDE SEQUENCE [LARGE SCALE GENOMIC DNA]</scope>
</reference>
<sequence length="256" mass="28570">MSKRKRFIITSVILSLGFIGVRILPDSYRFLSIGALGIITAVLFVWSLREGLGLNLTLLSLILPTFFTLGVGLFWFLLPSSVFARIPIIILYGLGIYTLCLTTNIYTVAAVRTIALLRAARGVGFVLTLLTLFLTFDTILSFRWPIYITSPFVLLSAFFLYYQGFWAVSLKKEFTVKELSVSLVSSIVMAEVALALFFWPVTVVVGSLFLTVTAYILLGLGQAYLEERLFSQTIREYLLVGLAVFIGMLLATNWGR</sequence>
<dbReference type="STRING" id="1802516.A3A75_05710"/>
<evidence type="ECO:0000256" key="1">
    <source>
        <dbReference type="SAM" id="Phobius"/>
    </source>
</evidence>
<keyword evidence="1" id="KW-1133">Transmembrane helix</keyword>
<feature type="transmembrane region" description="Helical" evidence="1">
    <location>
        <begin position="89"/>
        <end position="111"/>
    </location>
</feature>
<feature type="transmembrane region" description="Helical" evidence="1">
    <location>
        <begin position="56"/>
        <end position="77"/>
    </location>
</feature>
<dbReference type="AlphaFoldDB" id="A0A1F8B9Z0"/>
<name>A0A1F8B9Z0_9BACT</name>
<dbReference type="EMBL" id="MGHC01000010">
    <property type="protein sequence ID" value="OGM60168.1"/>
    <property type="molecule type" value="Genomic_DNA"/>
</dbReference>
<keyword evidence="1" id="KW-0472">Membrane</keyword>
<evidence type="ECO:0000313" key="2">
    <source>
        <dbReference type="EMBL" id="OGM60168.1"/>
    </source>
</evidence>
<feature type="transmembrane region" description="Helical" evidence="1">
    <location>
        <begin position="123"/>
        <end position="140"/>
    </location>
</feature>
<feature type="transmembrane region" description="Helical" evidence="1">
    <location>
        <begin position="179"/>
        <end position="199"/>
    </location>
</feature>
<dbReference type="Proteomes" id="UP000179018">
    <property type="component" value="Unassembled WGS sequence"/>
</dbReference>
<gene>
    <name evidence="2" type="ORF">A3A75_05710</name>
</gene>
<protein>
    <submittedName>
        <fullName evidence="2">Uncharacterized protein</fullName>
    </submittedName>
</protein>
<feature type="transmembrane region" description="Helical" evidence="1">
    <location>
        <begin position="146"/>
        <end position="167"/>
    </location>
</feature>
<feature type="transmembrane region" description="Helical" evidence="1">
    <location>
        <begin position="237"/>
        <end position="255"/>
    </location>
</feature>